<evidence type="ECO:0000313" key="5">
    <source>
        <dbReference type="Proteomes" id="UP000614601"/>
    </source>
</evidence>
<dbReference type="PANTHER" id="PTHR31905">
    <property type="entry name" value="COILED-COIL DOMAIN-CONTAINING PROTEIN 58"/>
    <property type="match status" value="1"/>
</dbReference>
<dbReference type="OrthoDB" id="5593818at2759"/>
<dbReference type="EMBL" id="CAJFCW020000001">
    <property type="protein sequence ID" value="CAG9083192.1"/>
    <property type="molecule type" value="Genomic_DNA"/>
</dbReference>
<evidence type="ECO:0000313" key="4">
    <source>
        <dbReference type="EMBL" id="CAD5206804.1"/>
    </source>
</evidence>
<reference evidence="4" key="1">
    <citation type="submission" date="2020-09" db="EMBL/GenBank/DDBJ databases">
        <authorList>
            <person name="Kikuchi T."/>
        </authorList>
    </citation>
    <scope>NUCLEOTIDE SEQUENCE</scope>
    <source>
        <strain evidence="4">SH1</strain>
    </source>
</reference>
<dbReference type="PANTHER" id="PTHR31905:SF2">
    <property type="entry name" value="PROTEIN MIX23"/>
    <property type="match status" value="1"/>
</dbReference>
<dbReference type="Proteomes" id="UP000614601">
    <property type="component" value="Unassembled WGS sequence"/>
</dbReference>
<comment type="caution">
    <text evidence="4">The sequence shown here is derived from an EMBL/GenBank/DDBJ whole genome shotgun (WGS) entry which is preliminary data.</text>
</comment>
<evidence type="ECO:0000256" key="1">
    <source>
        <dbReference type="ARBA" id="ARBA00024204"/>
    </source>
</evidence>
<accession>A0A811JU53</accession>
<keyword evidence="5" id="KW-1185">Reference proteome</keyword>
<comment type="similarity">
    <text evidence="1">Belongs to the MIX23 family.</text>
</comment>
<proteinExistence type="inferred from homology"/>
<dbReference type="AlphaFoldDB" id="A0A811JU53"/>
<evidence type="ECO:0000256" key="2">
    <source>
        <dbReference type="ARBA" id="ARBA00024228"/>
    </source>
</evidence>
<dbReference type="GO" id="GO:0005758">
    <property type="term" value="C:mitochondrial intermembrane space"/>
    <property type="evidence" value="ECO:0007669"/>
    <property type="project" value="InterPro"/>
</dbReference>
<evidence type="ECO:0000256" key="3">
    <source>
        <dbReference type="ARBA" id="ARBA00030733"/>
    </source>
</evidence>
<dbReference type="InterPro" id="IPR019171">
    <property type="entry name" value="MIX23"/>
</dbReference>
<sequence length="131" mass="15113">MADVPPINCLDLSDFQRVLNKLRDLEDKVVLKLNCELPTHSFPKNATKICENFQKELAAIRSQRLNVMYNCLRENQQFVNLRKDKEPGQPALTTVMGNLRFIRNEETVDEIIRAQTDQTAAERCKKAQLNP</sequence>
<protein>
    <recommendedName>
        <fullName evidence="2">Protein MIX23</fullName>
    </recommendedName>
    <alternativeName>
        <fullName evidence="3">Coiled-coil domain-containing protein 58</fullName>
    </alternativeName>
</protein>
<name>A0A811JU53_9BILA</name>
<organism evidence="4 5">
    <name type="scientific">Bursaphelenchus okinawaensis</name>
    <dbReference type="NCBI Taxonomy" id="465554"/>
    <lineage>
        <taxon>Eukaryota</taxon>
        <taxon>Metazoa</taxon>
        <taxon>Ecdysozoa</taxon>
        <taxon>Nematoda</taxon>
        <taxon>Chromadorea</taxon>
        <taxon>Rhabditida</taxon>
        <taxon>Tylenchina</taxon>
        <taxon>Tylenchomorpha</taxon>
        <taxon>Aphelenchoidea</taxon>
        <taxon>Aphelenchoididae</taxon>
        <taxon>Bursaphelenchus</taxon>
    </lineage>
</organism>
<gene>
    <name evidence="4" type="ORF">BOKJ2_LOCUS1488</name>
</gene>
<dbReference type="Proteomes" id="UP000783686">
    <property type="component" value="Unassembled WGS sequence"/>
</dbReference>
<dbReference type="EMBL" id="CAJFDH010000001">
    <property type="protein sequence ID" value="CAD5206804.1"/>
    <property type="molecule type" value="Genomic_DNA"/>
</dbReference>